<dbReference type="EMBL" id="CP101509">
    <property type="protein sequence ID" value="UTV30893.1"/>
    <property type="molecule type" value="Genomic_DNA"/>
</dbReference>
<dbReference type="Proteomes" id="UP001057998">
    <property type="component" value="Chromosome 2"/>
</dbReference>
<gene>
    <name evidence="3" type="ORF">NNL38_16630</name>
</gene>
<proteinExistence type="inferred from homology"/>
<keyword evidence="4" id="KW-1185">Reference proteome</keyword>
<dbReference type="SUPFAM" id="SSF82771">
    <property type="entry name" value="GIY-YIG endonuclease"/>
    <property type="match status" value="1"/>
</dbReference>
<evidence type="ECO:0000259" key="2">
    <source>
        <dbReference type="PROSITE" id="PS50164"/>
    </source>
</evidence>
<dbReference type="InterPro" id="IPR035901">
    <property type="entry name" value="GIY-YIG_endonuc_sf"/>
</dbReference>
<dbReference type="InterPro" id="IPR050190">
    <property type="entry name" value="UPF0213_domain"/>
</dbReference>
<dbReference type="Gene3D" id="3.40.1440.10">
    <property type="entry name" value="GIY-YIG endonuclease"/>
    <property type="match status" value="1"/>
</dbReference>
<organism evidence="3 4">
    <name type="scientific">Photobacterium atrarenae</name>
    <dbReference type="NCBI Taxonomy" id="865757"/>
    <lineage>
        <taxon>Bacteria</taxon>
        <taxon>Pseudomonadati</taxon>
        <taxon>Pseudomonadota</taxon>
        <taxon>Gammaproteobacteria</taxon>
        <taxon>Vibrionales</taxon>
        <taxon>Vibrionaceae</taxon>
        <taxon>Photobacterium</taxon>
    </lineage>
</organism>
<protein>
    <submittedName>
        <fullName evidence="3">GIY-YIG nuclease family protein</fullName>
    </submittedName>
</protein>
<dbReference type="PANTHER" id="PTHR34477:SF1">
    <property type="entry name" value="UPF0213 PROTEIN YHBQ"/>
    <property type="match status" value="1"/>
</dbReference>
<evidence type="ECO:0000256" key="1">
    <source>
        <dbReference type="ARBA" id="ARBA00007435"/>
    </source>
</evidence>
<comment type="similarity">
    <text evidence="1">Belongs to the UPF0213 family.</text>
</comment>
<dbReference type="CDD" id="cd10456">
    <property type="entry name" value="GIY-YIG_UPF0213"/>
    <property type="match status" value="1"/>
</dbReference>
<sequence length="91" mass="10265">MANWSVYLIRTTTGQLYCGVTTDVARRFSEHQGTKKGAKYLRGKGPLTLAWAASVGEKRTAMQLEYQIKRLTKAQKESIVAQTLAWQDVMK</sequence>
<name>A0ABY5GNH1_9GAMM</name>
<feature type="domain" description="GIY-YIG" evidence="2">
    <location>
        <begin position="2"/>
        <end position="78"/>
    </location>
</feature>
<dbReference type="PROSITE" id="PS50164">
    <property type="entry name" value="GIY_YIG"/>
    <property type="match status" value="1"/>
</dbReference>
<dbReference type="InterPro" id="IPR000305">
    <property type="entry name" value="GIY-YIG_endonuc"/>
</dbReference>
<evidence type="ECO:0000313" key="3">
    <source>
        <dbReference type="EMBL" id="UTV30893.1"/>
    </source>
</evidence>
<reference evidence="3" key="1">
    <citation type="submission" date="2022-07" db="EMBL/GenBank/DDBJ databases">
        <title>Genome sequencing of Photobacterium atrarenae GJH2-4.</title>
        <authorList>
            <person name="Park S.-J."/>
        </authorList>
    </citation>
    <scope>NUCLEOTIDE SEQUENCE</scope>
    <source>
        <strain evidence="3">GJH2-4</strain>
    </source>
</reference>
<dbReference type="Pfam" id="PF01541">
    <property type="entry name" value="GIY-YIG"/>
    <property type="match status" value="1"/>
</dbReference>
<dbReference type="PANTHER" id="PTHR34477">
    <property type="entry name" value="UPF0213 PROTEIN YHBQ"/>
    <property type="match status" value="1"/>
</dbReference>
<accession>A0ABY5GNH1</accession>
<evidence type="ECO:0000313" key="4">
    <source>
        <dbReference type="Proteomes" id="UP001057998"/>
    </source>
</evidence>